<evidence type="ECO:0000313" key="2">
    <source>
        <dbReference type="Proteomes" id="UP000265566"/>
    </source>
</evidence>
<organism evidence="1 2">
    <name type="scientific">Medicago truncatula</name>
    <name type="common">Barrel medic</name>
    <name type="synonym">Medicago tribuloides</name>
    <dbReference type="NCBI Taxonomy" id="3880"/>
    <lineage>
        <taxon>Eukaryota</taxon>
        <taxon>Viridiplantae</taxon>
        <taxon>Streptophyta</taxon>
        <taxon>Embryophyta</taxon>
        <taxon>Tracheophyta</taxon>
        <taxon>Spermatophyta</taxon>
        <taxon>Magnoliopsida</taxon>
        <taxon>eudicotyledons</taxon>
        <taxon>Gunneridae</taxon>
        <taxon>Pentapetalae</taxon>
        <taxon>rosids</taxon>
        <taxon>fabids</taxon>
        <taxon>Fabales</taxon>
        <taxon>Fabaceae</taxon>
        <taxon>Papilionoideae</taxon>
        <taxon>50 kb inversion clade</taxon>
        <taxon>NPAAA clade</taxon>
        <taxon>Hologalegina</taxon>
        <taxon>IRL clade</taxon>
        <taxon>Trifolieae</taxon>
        <taxon>Medicago</taxon>
    </lineage>
</organism>
<dbReference type="EMBL" id="PSQE01000002">
    <property type="protein sequence ID" value="RHN75981.1"/>
    <property type="molecule type" value="Genomic_DNA"/>
</dbReference>
<dbReference type="Gramene" id="rna12248">
    <property type="protein sequence ID" value="RHN75981.1"/>
    <property type="gene ID" value="gene12248"/>
</dbReference>
<gene>
    <name evidence="1" type="ORF">MtrunA17_Chr2g0327071</name>
</gene>
<accession>A0A396JGZ1</accession>
<reference evidence="2" key="1">
    <citation type="journal article" date="2018" name="Nat. Plants">
        <title>Whole-genome landscape of Medicago truncatula symbiotic genes.</title>
        <authorList>
            <person name="Pecrix Y."/>
            <person name="Staton S.E."/>
            <person name="Sallet E."/>
            <person name="Lelandais-Briere C."/>
            <person name="Moreau S."/>
            <person name="Carrere S."/>
            <person name="Blein T."/>
            <person name="Jardinaud M.F."/>
            <person name="Latrasse D."/>
            <person name="Zouine M."/>
            <person name="Zahm M."/>
            <person name="Kreplak J."/>
            <person name="Mayjonade B."/>
            <person name="Satge C."/>
            <person name="Perez M."/>
            <person name="Cauet S."/>
            <person name="Marande W."/>
            <person name="Chantry-Darmon C."/>
            <person name="Lopez-Roques C."/>
            <person name="Bouchez O."/>
            <person name="Berard A."/>
            <person name="Debelle F."/>
            <person name="Munos S."/>
            <person name="Bendahmane A."/>
            <person name="Berges H."/>
            <person name="Niebel A."/>
            <person name="Buitink J."/>
            <person name="Frugier F."/>
            <person name="Benhamed M."/>
            <person name="Crespi M."/>
            <person name="Gouzy J."/>
            <person name="Gamas P."/>
        </authorList>
    </citation>
    <scope>NUCLEOTIDE SEQUENCE [LARGE SCALE GENOMIC DNA]</scope>
    <source>
        <strain evidence="2">cv. Jemalong A17</strain>
    </source>
</reference>
<comment type="caution">
    <text evidence="1">The sequence shown here is derived from an EMBL/GenBank/DDBJ whole genome shotgun (WGS) entry which is preliminary data.</text>
</comment>
<sequence>MSFGSLQFGKYGRKETIGCLMSKSAQLIRWSTRLNRLPLRG</sequence>
<protein>
    <submittedName>
        <fullName evidence="1">Uncharacterized protein</fullName>
    </submittedName>
</protein>
<dbReference type="Proteomes" id="UP000265566">
    <property type="component" value="Chromosome 2"/>
</dbReference>
<evidence type="ECO:0000313" key="1">
    <source>
        <dbReference type="EMBL" id="RHN75981.1"/>
    </source>
</evidence>
<dbReference type="AlphaFoldDB" id="A0A396JGZ1"/>
<proteinExistence type="predicted"/>
<name>A0A396JGZ1_MEDTR</name>